<dbReference type="HOGENOM" id="CLU_2745246_0_0_1"/>
<feature type="transmembrane region" description="Helical" evidence="1">
    <location>
        <begin position="20"/>
        <end position="40"/>
    </location>
</feature>
<accession>D7T0U3</accession>
<gene>
    <name evidence="2" type="ordered locus">VIT_19s0085g00660</name>
</gene>
<dbReference type="InParanoid" id="D7T0U3"/>
<evidence type="ECO:0000313" key="2">
    <source>
        <dbReference type="EMBL" id="CBI24163.3"/>
    </source>
</evidence>
<reference evidence="2" key="1">
    <citation type="submission" date="2011-05" db="EMBL/GenBank/DDBJ databases">
        <title>High quality assembly and annotation of grapevine genome.</title>
        <authorList>
            <person name="Vitulo N."/>
            <person name="Olivier J."/>
            <person name="Forcato C."/>
            <person name="Albiero A."/>
            <person name="D'Angelo M."/>
            <person name="Zimbello R."/>
            <person name="Schiavon R."/>
            <person name="Rigobello C."/>
            <person name="Policriti A."/>
            <person name="Clepet C."/>
            <person name="Casagrande A."/>
            <person name="Choisne N."/>
            <person name="Vezzi A."/>
            <person name="Hugueney P."/>
            <person name="Horner D."/>
            <person name="Mica E."/>
            <person name="Cattonaro F."/>
            <person name="Del Fabbro C."/>
            <person name="Alaux M."/>
            <person name="Di Gaspero G."/>
            <person name="Scalabrin S."/>
            <person name="Pesole G."/>
            <person name="Delledonne M."/>
            <person name="Pezzotti M."/>
            <person name="Pe E.M."/>
            <person name="Caboche M."/>
            <person name="Adam-Blondon A.-F."/>
            <person name="Weissenbach J."/>
            <person name="Quetier F."/>
            <person name="Wincker P."/>
            <person name="Morgante M."/>
            <person name="Valle G."/>
        </authorList>
    </citation>
    <scope>NUCLEOTIDE SEQUENCE</scope>
</reference>
<dbReference type="Proteomes" id="UP000009183">
    <property type="component" value="Chromosome 19"/>
</dbReference>
<keyword evidence="1" id="KW-0472">Membrane</keyword>
<sequence>MLLHYKYPCAFTLSPPDSSLPYPLIFSHFLFHFLLLSLSYELEVGRPVMHKNCPYHLRSLSLILISLDSVV</sequence>
<keyword evidence="1" id="KW-1133">Transmembrane helix</keyword>
<dbReference type="EMBL" id="FN595503">
    <property type="protein sequence ID" value="CBI24163.3"/>
    <property type="molecule type" value="Genomic_DNA"/>
</dbReference>
<keyword evidence="3" id="KW-1185">Reference proteome</keyword>
<evidence type="ECO:0000313" key="3">
    <source>
        <dbReference type="Proteomes" id="UP000009183"/>
    </source>
</evidence>
<protein>
    <submittedName>
        <fullName evidence="2">Uncharacterized protein</fullName>
    </submittedName>
</protein>
<keyword evidence="1" id="KW-0812">Transmembrane</keyword>
<evidence type="ECO:0000256" key="1">
    <source>
        <dbReference type="SAM" id="Phobius"/>
    </source>
</evidence>
<dbReference type="PaxDb" id="29760-VIT_19s0085g00660.t01"/>
<organism evidence="2 3">
    <name type="scientific">Vitis vinifera</name>
    <name type="common">Grape</name>
    <dbReference type="NCBI Taxonomy" id="29760"/>
    <lineage>
        <taxon>Eukaryota</taxon>
        <taxon>Viridiplantae</taxon>
        <taxon>Streptophyta</taxon>
        <taxon>Embryophyta</taxon>
        <taxon>Tracheophyta</taxon>
        <taxon>Spermatophyta</taxon>
        <taxon>Magnoliopsida</taxon>
        <taxon>eudicotyledons</taxon>
        <taxon>Gunneridae</taxon>
        <taxon>Pentapetalae</taxon>
        <taxon>rosids</taxon>
        <taxon>Vitales</taxon>
        <taxon>Vitaceae</taxon>
        <taxon>Viteae</taxon>
        <taxon>Vitis</taxon>
    </lineage>
</organism>
<proteinExistence type="predicted"/>
<name>D7T0U3_VITVI</name>
<dbReference type="AlphaFoldDB" id="D7T0U3"/>